<dbReference type="PROSITE" id="PS50943">
    <property type="entry name" value="HTH_CROC1"/>
    <property type="match status" value="1"/>
</dbReference>
<name>A0AAP9RD79_CLOBU</name>
<dbReference type="AlphaFoldDB" id="A0AAP9RD79"/>
<dbReference type="EMBL" id="CP040626">
    <property type="protein sequence ID" value="QMW90195.1"/>
    <property type="molecule type" value="Genomic_DNA"/>
</dbReference>
<feature type="domain" description="HTH cro/C1-type" evidence="1">
    <location>
        <begin position="10"/>
        <end position="63"/>
    </location>
</feature>
<dbReference type="GO" id="GO:0003677">
    <property type="term" value="F:DNA binding"/>
    <property type="evidence" value="ECO:0007669"/>
    <property type="project" value="InterPro"/>
</dbReference>
<protein>
    <submittedName>
        <fullName evidence="2">Helix-turn-helix transcriptional regulator</fullName>
    </submittedName>
</protein>
<dbReference type="RefSeq" id="WP_035761328.1">
    <property type="nucleotide sequence ID" value="NZ_AP019716.1"/>
</dbReference>
<reference evidence="2 3" key="1">
    <citation type="submission" date="2019-05" db="EMBL/GenBank/DDBJ databases">
        <authorList>
            <person name="Schori C."/>
            <person name="Ahrens C."/>
        </authorList>
    </citation>
    <scope>NUCLEOTIDE SEQUENCE [LARGE SCALE GENOMIC DNA]</scope>
    <source>
        <strain evidence="2 3">DSM 10702</strain>
    </source>
</reference>
<dbReference type="GeneID" id="92943352"/>
<proteinExistence type="predicted"/>
<dbReference type="SUPFAM" id="SSF47413">
    <property type="entry name" value="lambda repressor-like DNA-binding domains"/>
    <property type="match status" value="1"/>
</dbReference>
<evidence type="ECO:0000313" key="3">
    <source>
        <dbReference type="Proteomes" id="UP000515243"/>
    </source>
</evidence>
<sequence length="130" mass="14340">MSCSVKLINLKQVIKSKGIDFKQIAFAAGVAHNVASRYINGQKCRIEKARKISEFVGVDLNTLTGNTISAQKINYTTPCHNQICPLCKNCICHNDVVLTGKADCVSKNKVAKKPFKGRSTNDKILMADRR</sequence>
<dbReference type="Proteomes" id="UP000515243">
    <property type="component" value="Chromosome 1"/>
</dbReference>
<gene>
    <name evidence="2" type="ORF">FF104_04300</name>
</gene>
<organism evidence="2 3">
    <name type="scientific">Clostridium butyricum</name>
    <dbReference type="NCBI Taxonomy" id="1492"/>
    <lineage>
        <taxon>Bacteria</taxon>
        <taxon>Bacillati</taxon>
        <taxon>Bacillota</taxon>
        <taxon>Clostridia</taxon>
        <taxon>Eubacteriales</taxon>
        <taxon>Clostridiaceae</taxon>
        <taxon>Clostridium</taxon>
    </lineage>
</organism>
<dbReference type="Gene3D" id="1.10.260.40">
    <property type="entry name" value="lambda repressor-like DNA-binding domains"/>
    <property type="match status" value="1"/>
</dbReference>
<accession>A0AAP9RD79</accession>
<dbReference type="InterPro" id="IPR010982">
    <property type="entry name" value="Lambda_DNA-bd_dom_sf"/>
</dbReference>
<evidence type="ECO:0000313" key="2">
    <source>
        <dbReference type="EMBL" id="QMW90195.1"/>
    </source>
</evidence>
<evidence type="ECO:0000259" key="1">
    <source>
        <dbReference type="PROSITE" id="PS50943"/>
    </source>
</evidence>
<dbReference type="SMART" id="SM00530">
    <property type="entry name" value="HTH_XRE"/>
    <property type="match status" value="1"/>
</dbReference>
<dbReference type="CDD" id="cd00093">
    <property type="entry name" value="HTH_XRE"/>
    <property type="match status" value="1"/>
</dbReference>
<dbReference type="InterPro" id="IPR001387">
    <property type="entry name" value="Cro/C1-type_HTH"/>
</dbReference>